<dbReference type="GO" id="GO:0016818">
    <property type="term" value="F:hydrolase activity, acting on acid anhydrides, in phosphorus-containing anhydrides"/>
    <property type="evidence" value="ECO:0007669"/>
    <property type="project" value="InterPro"/>
</dbReference>
<evidence type="ECO:0000256" key="3">
    <source>
        <dbReference type="ARBA" id="ARBA00022723"/>
    </source>
</evidence>
<name>Q0AQ65_MARMM</name>
<dbReference type="eggNOG" id="COG0494">
    <property type="taxonomic scope" value="Bacteria"/>
</dbReference>
<dbReference type="GO" id="GO:0046872">
    <property type="term" value="F:metal ion binding"/>
    <property type="evidence" value="ECO:0007669"/>
    <property type="project" value="UniProtKB-KW"/>
</dbReference>
<keyword evidence="6" id="KW-0464">Manganese</keyword>
<dbReference type="SUPFAM" id="SSF55811">
    <property type="entry name" value="Nudix"/>
    <property type="match status" value="1"/>
</dbReference>
<dbReference type="CDD" id="cd18870">
    <property type="entry name" value="NUDIX_AcylCoAdiphos_Nudt19"/>
    <property type="match status" value="1"/>
</dbReference>
<keyword evidence="5" id="KW-0460">Magnesium</keyword>
<comment type="cofactor">
    <cofactor evidence="2">
        <name>Mg(2+)</name>
        <dbReference type="ChEBI" id="CHEBI:18420"/>
    </cofactor>
</comment>
<sequence>MSDEHHRKDIKPMRPRLAASLILTRREGDRIDVLMGRRSAKHVFMPNKYVFPGGRVDRADSSAPLARDLDARVLDVMSRTMAATRARAAAAAAVRETAEETGLLIAREAPIRSRHVNWLPFRDAGAAPDLGSLKLITRAITPPGRTRRFDTWFFTADASALLDDRAPEPSDELEDVQWVTLADARQLDLPFVTHFVLDELKRVQPPAPEPPRCMRAVRGKMVVEAL</sequence>
<dbReference type="Gene3D" id="3.90.79.10">
    <property type="entry name" value="Nucleoside Triphosphate Pyrophosphohydrolase"/>
    <property type="match status" value="1"/>
</dbReference>
<dbReference type="KEGG" id="mmr:Mmar10_1280"/>
<keyword evidence="4 8" id="KW-0378">Hydrolase</keyword>
<dbReference type="InterPro" id="IPR015797">
    <property type="entry name" value="NUDIX_hydrolase-like_dom_sf"/>
</dbReference>
<dbReference type="Proteomes" id="UP000001964">
    <property type="component" value="Chromosome"/>
</dbReference>
<gene>
    <name evidence="8" type="ordered locus">Mmar10_1280</name>
</gene>
<dbReference type="PROSITE" id="PS51462">
    <property type="entry name" value="NUDIX"/>
    <property type="match status" value="1"/>
</dbReference>
<evidence type="ECO:0000256" key="4">
    <source>
        <dbReference type="ARBA" id="ARBA00022801"/>
    </source>
</evidence>
<evidence type="ECO:0000313" key="9">
    <source>
        <dbReference type="Proteomes" id="UP000001964"/>
    </source>
</evidence>
<dbReference type="STRING" id="394221.Mmar10_1280"/>
<comment type="cofactor">
    <cofactor evidence="1">
        <name>Mn(2+)</name>
        <dbReference type="ChEBI" id="CHEBI:29035"/>
    </cofactor>
</comment>
<proteinExistence type="predicted"/>
<evidence type="ECO:0000313" key="8">
    <source>
        <dbReference type="EMBL" id="ABI65572.1"/>
    </source>
</evidence>
<organism evidence="8 9">
    <name type="scientific">Maricaulis maris (strain MCS10)</name>
    <name type="common">Caulobacter maris</name>
    <dbReference type="NCBI Taxonomy" id="394221"/>
    <lineage>
        <taxon>Bacteria</taxon>
        <taxon>Pseudomonadati</taxon>
        <taxon>Pseudomonadota</taxon>
        <taxon>Alphaproteobacteria</taxon>
        <taxon>Maricaulales</taxon>
        <taxon>Maricaulaceae</taxon>
        <taxon>Maricaulis</taxon>
    </lineage>
</organism>
<dbReference type="PANTHER" id="PTHR12318:SF0">
    <property type="entry name" value="ACYL-COENZYME A DIPHOSPHATASE NUDT19"/>
    <property type="match status" value="1"/>
</dbReference>
<protein>
    <submittedName>
        <fullName evidence="8">NUDIX hydrolase</fullName>
    </submittedName>
</protein>
<dbReference type="InterPro" id="IPR000086">
    <property type="entry name" value="NUDIX_hydrolase_dom"/>
</dbReference>
<dbReference type="Pfam" id="PF00293">
    <property type="entry name" value="NUDIX"/>
    <property type="match status" value="1"/>
</dbReference>
<evidence type="ECO:0000259" key="7">
    <source>
        <dbReference type="PROSITE" id="PS51462"/>
    </source>
</evidence>
<reference evidence="8 9" key="1">
    <citation type="submission" date="2006-08" db="EMBL/GenBank/DDBJ databases">
        <title>Complete sequence of Maricaulis maris MCS10.</title>
        <authorList>
            <consortium name="US DOE Joint Genome Institute"/>
            <person name="Copeland A."/>
            <person name="Lucas S."/>
            <person name="Lapidus A."/>
            <person name="Barry K."/>
            <person name="Detter J.C."/>
            <person name="Glavina del Rio T."/>
            <person name="Hammon N."/>
            <person name="Israni S."/>
            <person name="Dalin E."/>
            <person name="Tice H."/>
            <person name="Pitluck S."/>
            <person name="Saunders E."/>
            <person name="Brettin T."/>
            <person name="Bruce D."/>
            <person name="Han C."/>
            <person name="Tapia R."/>
            <person name="Gilna P."/>
            <person name="Schmutz J."/>
            <person name="Larimer F."/>
            <person name="Land M."/>
            <person name="Hauser L."/>
            <person name="Kyrpides N."/>
            <person name="Mikhailova N."/>
            <person name="Viollier P."/>
            <person name="Stephens C."/>
            <person name="Richardson P."/>
        </authorList>
    </citation>
    <scope>NUCLEOTIDE SEQUENCE [LARGE SCALE GENOMIC DNA]</scope>
    <source>
        <strain evidence="8 9">MCS10</strain>
    </source>
</reference>
<dbReference type="HOGENOM" id="CLU_100941_0_0_5"/>
<keyword evidence="9" id="KW-1185">Reference proteome</keyword>
<dbReference type="PANTHER" id="PTHR12318">
    <property type="entry name" value="TESTOSTERONE-REGULATED PROTEIN RP2"/>
    <property type="match status" value="1"/>
</dbReference>
<evidence type="ECO:0000256" key="6">
    <source>
        <dbReference type="ARBA" id="ARBA00023211"/>
    </source>
</evidence>
<dbReference type="RefSeq" id="WP_011643219.1">
    <property type="nucleotide sequence ID" value="NC_008347.1"/>
</dbReference>
<dbReference type="EMBL" id="CP000449">
    <property type="protein sequence ID" value="ABI65572.1"/>
    <property type="molecule type" value="Genomic_DNA"/>
</dbReference>
<dbReference type="AlphaFoldDB" id="Q0AQ65"/>
<evidence type="ECO:0000256" key="1">
    <source>
        <dbReference type="ARBA" id="ARBA00001936"/>
    </source>
</evidence>
<dbReference type="InterPro" id="IPR039121">
    <property type="entry name" value="NUDT19"/>
</dbReference>
<evidence type="ECO:0000256" key="2">
    <source>
        <dbReference type="ARBA" id="ARBA00001946"/>
    </source>
</evidence>
<accession>Q0AQ65</accession>
<feature type="domain" description="Nudix hydrolase" evidence="7">
    <location>
        <begin position="14"/>
        <end position="201"/>
    </location>
</feature>
<keyword evidence="3" id="KW-0479">Metal-binding</keyword>
<evidence type="ECO:0000256" key="5">
    <source>
        <dbReference type="ARBA" id="ARBA00022842"/>
    </source>
</evidence>